<dbReference type="PANTHER" id="PTHR11439">
    <property type="entry name" value="GAG-POL-RELATED RETROTRANSPOSON"/>
    <property type="match status" value="1"/>
</dbReference>
<protein>
    <recommendedName>
        <fullName evidence="3">Mitochondrial protein</fullName>
    </recommendedName>
</protein>
<dbReference type="CDD" id="cd09272">
    <property type="entry name" value="RNase_HI_RT_Ty1"/>
    <property type="match status" value="1"/>
</dbReference>
<proteinExistence type="predicted"/>
<reference evidence="1" key="1">
    <citation type="submission" date="2018-11" db="EMBL/GenBank/DDBJ databases">
        <authorList>
            <person name="Grassa J C."/>
        </authorList>
    </citation>
    <scope>NUCLEOTIDE SEQUENCE [LARGE SCALE GENOMIC DNA]</scope>
</reference>
<sequence length="181" mass="20569">MGIEVAFLPKSYLLSESKYTTDIIKRARLTDTRVVDTPSELNVQYSPSDGSPLEDPTLYRTIVGSLVYLTITRSNIAYVVHIYLRSTIFQSLLLPSTSSLELLAYYNADHGRDPAYQNFVICFCIFLGDSLISWKSKKQSVVSQSSTEVEYRAMASTTKEIVWLKMVTYRYGCYLHCPTPM</sequence>
<dbReference type="EnsemblPlants" id="evm.model.02.2625">
    <property type="protein sequence ID" value="cds.evm.model.02.2625"/>
    <property type="gene ID" value="evm.TU.02.2625"/>
</dbReference>
<dbReference type="PANTHER" id="PTHR11439:SF461">
    <property type="entry name" value="OS10G0432200 PROTEIN"/>
    <property type="match status" value="1"/>
</dbReference>
<keyword evidence="2" id="KW-1185">Reference proteome</keyword>
<dbReference type="AlphaFoldDB" id="A0A803NY77"/>
<name>A0A803NY77_CANSA</name>
<dbReference type="OMA" id="SIEIEHR"/>
<accession>A0A803NY77</accession>
<evidence type="ECO:0008006" key="3">
    <source>
        <dbReference type="Google" id="ProtNLM"/>
    </source>
</evidence>
<reference evidence="1" key="2">
    <citation type="submission" date="2021-03" db="UniProtKB">
        <authorList>
            <consortium name="EnsemblPlants"/>
        </authorList>
    </citation>
    <scope>IDENTIFICATION</scope>
</reference>
<dbReference type="EMBL" id="UZAU01000235">
    <property type="status" value="NOT_ANNOTATED_CDS"/>
    <property type="molecule type" value="Genomic_DNA"/>
</dbReference>
<organism evidence="1 2">
    <name type="scientific">Cannabis sativa</name>
    <name type="common">Hemp</name>
    <name type="synonym">Marijuana</name>
    <dbReference type="NCBI Taxonomy" id="3483"/>
    <lineage>
        <taxon>Eukaryota</taxon>
        <taxon>Viridiplantae</taxon>
        <taxon>Streptophyta</taxon>
        <taxon>Embryophyta</taxon>
        <taxon>Tracheophyta</taxon>
        <taxon>Spermatophyta</taxon>
        <taxon>Magnoliopsida</taxon>
        <taxon>eudicotyledons</taxon>
        <taxon>Gunneridae</taxon>
        <taxon>Pentapetalae</taxon>
        <taxon>rosids</taxon>
        <taxon>fabids</taxon>
        <taxon>Rosales</taxon>
        <taxon>Cannabaceae</taxon>
        <taxon>Cannabis</taxon>
    </lineage>
</organism>
<evidence type="ECO:0000313" key="2">
    <source>
        <dbReference type="Proteomes" id="UP000596661"/>
    </source>
</evidence>
<dbReference type="Gramene" id="evm.model.02.2625">
    <property type="protein sequence ID" value="cds.evm.model.02.2625"/>
    <property type="gene ID" value="evm.TU.02.2625"/>
</dbReference>
<evidence type="ECO:0000313" key="1">
    <source>
        <dbReference type="EnsemblPlants" id="cds.evm.model.02.2625"/>
    </source>
</evidence>
<dbReference type="Proteomes" id="UP000596661">
    <property type="component" value="Chromosome 2"/>
</dbReference>